<name>A0A1I3BW69_9LACT</name>
<evidence type="ECO:0000313" key="7">
    <source>
        <dbReference type="EMBL" id="SFH66179.1"/>
    </source>
</evidence>
<dbReference type="Pfam" id="PF04327">
    <property type="entry name" value="Peptidase_Prp"/>
    <property type="match status" value="1"/>
</dbReference>
<dbReference type="InterPro" id="IPR036764">
    <property type="entry name" value="Peptidase_Prp_sf"/>
</dbReference>
<dbReference type="GO" id="GO:0008234">
    <property type="term" value="F:cysteine-type peptidase activity"/>
    <property type="evidence" value="ECO:0007669"/>
    <property type="project" value="UniProtKB-KW"/>
</dbReference>
<dbReference type="CDD" id="cd16332">
    <property type="entry name" value="Prp-like"/>
    <property type="match status" value="1"/>
</dbReference>
<gene>
    <name evidence="7" type="ORF">SAMN04489868_1105</name>
</gene>
<evidence type="ECO:0000256" key="5">
    <source>
        <dbReference type="ARBA" id="ARBA00044503"/>
    </source>
</evidence>
<proteinExistence type="inferred from homology"/>
<dbReference type="OrthoDB" id="48998at2"/>
<evidence type="ECO:0000256" key="3">
    <source>
        <dbReference type="ARBA" id="ARBA00022801"/>
    </source>
</evidence>
<dbReference type="Gene3D" id="3.30.70.1490">
    <property type="entry name" value="Cysteine protease Prp"/>
    <property type="match status" value="1"/>
</dbReference>
<evidence type="ECO:0000256" key="1">
    <source>
        <dbReference type="ARBA" id="ARBA00022517"/>
    </source>
</evidence>
<dbReference type="PANTHER" id="PTHR39178">
    <property type="entry name" value="HYPOTHETICAL RIBOSOME-ASSOCIATED PROTEIN"/>
    <property type="match status" value="1"/>
</dbReference>
<dbReference type="Proteomes" id="UP000198668">
    <property type="component" value="Unassembled WGS sequence"/>
</dbReference>
<reference evidence="7 8" key="1">
    <citation type="submission" date="2016-10" db="EMBL/GenBank/DDBJ databases">
        <authorList>
            <person name="de Groot N.N."/>
        </authorList>
    </citation>
    <scope>NUCLEOTIDE SEQUENCE [LARGE SCALE GENOMIC DNA]</scope>
    <source>
        <strain evidence="7 8">DSM 27630</strain>
    </source>
</reference>
<protein>
    <recommendedName>
        <fullName evidence="6">Ribosomal processing cysteine protease Prp</fullName>
    </recommendedName>
</protein>
<dbReference type="GO" id="GO:0006508">
    <property type="term" value="P:proteolysis"/>
    <property type="evidence" value="ECO:0007669"/>
    <property type="project" value="UniProtKB-KW"/>
</dbReference>
<evidence type="ECO:0000256" key="2">
    <source>
        <dbReference type="ARBA" id="ARBA00022670"/>
    </source>
</evidence>
<evidence type="ECO:0000313" key="8">
    <source>
        <dbReference type="Proteomes" id="UP000198668"/>
    </source>
</evidence>
<keyword evidence="3" id="KW-0378">Hydrolase</keyword>
<accession>A0A1I3BW69</accession>
<evidence type="ECO:0000256" key="4">
    <source>
        <dbReference type="ARBA" id="ARBA00022807"/>
    </source>
</evidence>
<keyword evidence="4" id="KW-0788">Thiol protease</keyword>
<dbReference type="InterPro" id="IPR007422">
    <property type="entry name" value="Peptidase_Prp"/>
</dbReference>
<keyword evidence="1" id="KW-0690">Ribosome biogenesis</keyword>
<evidence type="ECO:0000256" key="6">
    <source>
        <dbReference type="ARBA" id="ARBA00044538"/>
    </source>
</evidence>
<dbReference type="AlphaFoldDB" id="A0A1I3BW69"/>
<keyword evidence="8" id="KW-1185">Reference proteome</keyword>
<keyword evidence="2" id="KW-0645">Protease</keyword>
<dbReference type="SUPFAM" id="SSF118010">
    <property type="entry name" value="TM1457-like"/>
    <property type="match status" value="1"/>
</dbReference>
<dbReference type="EMBL" id="FOQE01000010">
    <property type="protein sequence ID" value="SFH66179.1"/>
    <property type="molecule type" value="Genomic_DNA"/>
</dbReference>
<organism evidence="7 8">
    <name type="scientific">Pisciglobus halotolerans</name>
    <dbReference type="NCBI Taxonomy" id="745365"/>
    <lineage>
        <taxon>Bacteria</taxon>
        <taxon>Bacillati</taxon>
        <taxon>Bacillota</taxon>
        <taxon>Bacilli</taxon>
        <taxon>Lactobacillales</taxon>
        <taxon>Carnobacteriaceae</taxon>
    </lineage>
</organism>
<dbReference type="RefSeq" id="WP_047390102.1">
    <property type="nucleotide sequence ID" value="NZ_FOQE01000010.1"/>
</dbReference>
<sequence>MIQASFKRNGKGDIVSFEVTGHAESGPYGSDIVCAAVSALTIGLTNSLSVLTGKTPFIQETNEIEGGYLYVEISKAFSEEQLKISQVILESLLISLTGIAEEYAEYIQIND</sequence>
<dbReference type="GO" id="GO:0042254">
    <property type="term" value="P:ribosome biogenesis"/>
    <property type="evidence" value="ECO:0007669"/>
    <property type="project" value="UniProtKB-KW"/>
</dbReference>
<dbReference type="PANTHER" id="PTHR39178:SF1">
    <property type="entry name" value="RIBOSOMAL-PROCESSING CYSTEINE PROTEASE PRP"/>
    <property type="match status" value="1"/>
</dbReference>
<comment type="similarity">
    <text evidence="5">Belongs to the Prp family.</text>
</comment>